<proteinExistence type="predicted"/>
<protein>
    <recommendedName>
        <fullName evidence="4">B box-type domain-containing protein</fullName>
    </recommendedName>
</protein>
<accession>A0A398AVV1</accession>
<name>A0A398AVV1_BRACM</name>
<feature type="region of interest" description="Disordered" evidence="1">
    <location>
        <begin position="118"/>
        <end position="137"/>
    </location>
</feature>
<evidence type="ECO:0008006" key="4">
    <source>
        <dbReference type="Google" id="ProtNLM"/>
    </source>
</evidence>
<evidence type="ECO:0000313" key="2">
    <source>
        <dbReference type="EMBL" id="RID79760.1"/>
    </source>
</evidence>
<organism evidence="2 3">
    <name type="scientific">Brassica campestris</name>
    <name type="common">Field mustard</name>
    <dbReference type="NCBI Taxonomy" id="3711"/>
    <lineage>
        <taxon>Eukaryota</taxon>
        <taxon>Viridiplantae</taxon>
        <taxon>Streptophyta</taxon>
        <taxon>Embryophyta</taxon>
        <taxon>Tracheophyta</taxon>
        <taxon>Spermatophyta</taxon>
        <taxon>Magnoliopsida</taxon>
        <taxon>eudicotyledons</taxon>
        <taxon>Gunneridae</taxon>
        <taxon>Pentapetalae</taxon>
        <taxon>rosids</taxon>
        <taxon>malvids</taxon>
        <taxon>Brassicales</taxon>
        <taxon>Brassicaceae</taxon>
        <taxon>Brassiceae</taxon>
        <taxon>Brassica</taxon>
    </lineage>
</organism>
<sequence length="248" mass="28100">MAKICHRCTSTTAVIHCVTETQNFCLTCDYLRHCEPDAAGHIRYQICDECMINPALLLCSDHMIALCQSCYSRHYNCVAYGHHVQIINRFPQQHHNNNNNYGRNDHCNGNYHEHGNGNDHEHENGKDHDHEHKNHVGDNERRKGMLQMICNGNNSCEILSAMGCESCLKADADSFCPQHNKLLCYNCDIKIHLPDAVPPHMRCQLCVTCKRLSPTFLVGTYHFILPPTHPAAVAKETYTPAPHPAAFE</sequence>
<reference evidence="2 3" key="1">
    <citation type="submission" date="2018-06" db="EMBL/GenBank/DDBJ databases">
        <title>WGS assembly of Brassica rapa FPsc.</title>
        <authorList>
            <person name="Bowman J."/>
            <person name="Kohchi T."/>
            <person name="Yamato K."/>
            <person name="Jenkins J."/>
            <person name="Shu S."/>
            <person name="Ishizaki K."/>
            <person name="Yamaoka S."/>
            <person name="Nishihama R."/>
            <person name="Nakamura Y."/>
            <person name="Berger F."/>
            <person name="Adam C."/>
            <person name="Aki S."/>
            <person name="Althoff F."/>
            <person name="Araki T."/>
            <person name="Arteaga-Vazquez M."/>
            <person name="Balasubrmanian S."/>
            <person name="Bauer D."/>
            <person name="Boehm C."/>
            <person name="Briginshaw L."/>
            <person name="Caballero-Perez J."/>
            <person name="Catarino B."/>
            <person name="Chen F."/>
            <person name="Chiyoda S."/>
            <person name="Chovatia M."/>
            <person name="Davies K."/>
            <person name="Delmans M."/>
            <person name="Demura T."/>
            <person name="Dierschke T."/>
            <person name="Dolan L."/>
            <person name="Dorantes-Acosta A."/>
            <person name="Eklund D."/>
            <person name="Florent S."/>
            <person name="Flores-Sandoval E."/>
            <person name="Fujiyama A."/>
            <person name="Fukuzawa H."/>
            <person name="Galik B."/>
            <person name="Grimanelli D."/>
            <person name="Grimwood J."/>
            <person name="Grossniklaus U."/>
            <person name="Hamada T."/>
            <person name="Haseloff J."/>
            <person name="Hetherington A."/>
            <person name="Higo A."/>
            <person name="Hirakawa Y."/>
            <person name="Hundley H."/>
            <person name="Ikeda Y."/>
            <person name="Inoue K."/>
            <person name="Inoue S."/>
            <person name="Ishida S."/>
            <person name="Jia Q."/>
            <person name="Kakita M."/>
            <person name="Kanazawa T."/>
            <person name="Kawai Y."/>
            <person name="Kawashima T."/>
            <person name="Kennedy M."/>
            <person name="Kinose K."/>
            <person name="Kinoshita T."/>
            <person name="Kohara Y."/>
            <person name="Koide E."/>
            <person name="Komatsu K."/>
            <person name="Kopischke S."/>
            <person name="Kubo M."/>
            <person name="Kyozuka J."/>
            <person name="Lagercrantz U."/>
            <person name="Lin S."/>
            <person name="Lindquist E."/>
            <person name="Lipzen A."/>
            <person name="Lu C."/>
            <person name="Luna E."/>
            <person name="Martienssen R."/>
            <person name="Minamino N."/>
            <person name="Mizutani M."/>
            <person name="Mizutani M."/>
            <person name="Mochizuki N."/>
            <person name="Monte I."/>
            <person name="Mosher R."/>
            <person name="Nagasaki H."/>
            <person name="Nakagami H."/>
            <person name="Naramoto S."/>
            <person name="Nishitani K."/>
            <person name="Ohtani M."/>
            <person name="Okamoto T."/>
            <person name="Okumura M."/>
            <person name="Phillips J."/>
            <person name="Pollak B."/>
            <person name="Reinders A."/>
            <person name="Roevekamp M."/>
            <person name="Sano R."/>
            <person name="Sawa S."/>
            <person name="Schmid M."/>
            <person name="Shirakawa M."/>
            <person name="Solano R."/>
            <person name="Spunde A."/>
            <person name="Suetsugu N."/>
            <person name="Sugano S."/>
            <person name="Sugiyama A."/>
            <person name="Sun R."/>
            <person name="Suzuki Y."/>
            <person name="Takenaka M."/>
            <person name="Takezawa D."/>
            <person name="Tomogane H."/>
            <person name="Tsuzuki M."/>
            <person name="Ueda T."/>
            <person name="Umeda M."/>
            <person name="Ward J."/>
            <person name="Watanabe Y."/>
            <person name="Yazaki K."/>
            <person name="Yokoyama R."/>
            <person name="Yoshitake Y."/>
            <person name="Yotsui I."/>
            <person name="Zachgo S."/>
            <person name="Schmutz J."/>
        </authorList>
    </citation>
    <scope>NUCLEOTIDE SEQUENCE [LARGE SCALE GENOMIC DNA]</scope>
    <source>
        <strain evidence="3">cv. B-3</strain>
    </source>
</reference>
<dbReference type="AlphaFoldDB" id="A0A398AVV1"/>
<evidence type="ECO:0000256" key="1">
    <source>
        <dbReference type="SAM" id="MobiDB-lite"/>
    </source>
</evidence>
<gene>
    <name evidence="2" type="ORF">BRARA_A02470</name>
</gene>
<dbReference type="EMBL" id="CM010628">
    <property type="protein sequence ID" value="RID79760.1"/>
    <property type="molecule type" value="Genomic_DNA"/>
</dbReference>
<evidence type="ECO:0000313" key="3">
    <source>
        <dbReference type="Proteomes" id="UP000264353"/>
    </source>
</evidence>
<dbReference type="Proteomes" id="UP000264353">
    <property type="component" value="Chromosome A1"/>
</dbReference>